<dbReference type="Pfam" id="PF04519">
    <property type="entry name" value="Bactofilin"/>
    <property type="match status" value="1"/>
</dbReference>
<name>A0A0E3ZME7_9BURK</name>
<dbReference type="InterPro" id="IPR007607">
    <property type="entry name" value="BacA/B"/>
</dbReference>
<evidence type="ECO:0000256" key="1">
    <source>
        <dbReference type="ARBA" id="ARBA00044755"/>
    </source>
</evidence>
<dbReference type="KEGG" id="pdq:CL55_00012140"/>
<accession>A0A0E3ZME7</accession>
<keyword evidence="3" id="KW-1185">Reference proteome</keyword>
<reference evidence="2 3" key="1">
    <citation type="submission" date="2014-03" db="EMBL/GenBank/DDBJ databases">
        <title>Genome of Polynucleobacter strain MWH-MoK4.</title>
        <authorList>
            <person name="Hahn M.W."/>
        </authorList>
    </citation>
    <scope>NUCLEOTIDE SEQUENCE [LARGE SCALE GENOMIC DNA]</scope>
    <source>
        <strain evidence="2 3">MWH-MoK4</strain>
    </source>
</reference>
<dbReference type="PANTHER" id="PTHR35024:SF4">
    <property type="entry name" value="POLYMER-FORMING CYTOSKELETAL PROTEIN"/>
    <property type="match status" value="1"/>
</dbReference>
<protein>
    <submittedName>
        <fullName evidence="2">Integral membrane protein CcmA involved in cell shape determination</fullName>
    </submittedName>
</protein>
<evidence type="ECO:0000313" key="2">
    <source>
        <dbReference type="EMBL" id="AKD25547.1"/>
    </source>
</evidence>
<sequence length="141" mass="15050">MFDRKPSSSQLSFVNEIGLGSKVLGNLEGNGNIRVLGHFVGNITEVAESKATLVIDKDGVLTGDLHYTNLIVAGTIEGTITVDEKIEVYPGALIRGDIHYKSIDIHPNARVNGLLTCAVLDKSALDSSDVIAFELTKKIAS</sequence>
<dbReference type="RefSeq" id="WP_046330309.1">
    <property type="nucleotide sequence ID" value="NZ_CP007501.1"/>
</dbReference>
<evidence type="ECO:0000313" key="3">
    <source>
        <dbReference type="Proteomes" id="UP000061135"/>
    </source>
</evidence>
<dbReference type="HOGENOM" id="CLU_072799_7_3_4"/>
<dbReference type="PANTHER" id="PTHR35024">
    <property type="entry name" value="HYPOTHETICAL CYTOSOLIC PROTEIN"/>
    <property type="match status" value="1"/>
</dbReference>
<comment type="similarity">
    <text evidence="1">Belongs to the bactofilin family.</text>
</comment>
<dbReference type="EMBL" id="CP007501">
    <property type="protein sequence ID" value="AKD25547.1"/>
    <property type="molecule type" value="Genomic_DNA"/>
</dbReference>
<dbReference type="PATRIC" id="fig|576611.7.peg.1233"/>
<dbReference type="AlphaFoldDB" id="A0A0E3ZME7"/>
<organism evidence="2 3">
    <name type="scientific">Polynucleobacter duraquae</name>
    <dbReference type="NCBI Taxonomy" id="1835254"/>
    <lineage>
        <taxon>Bacteria</taxon>
        <taxon>Pseudomonadati</taxon>
        <taxon>Pseudomonadota</taxon>
        <taxon>Betaproteobacteria</taxon>
        <taxon>Burkholderiales</taxon>
        <taxon>Burkholderiaceae</taxon>
        <taxon>Polynucleobacter</taxon>
    </lineage>
</organism>
<dbReference type="Proteomes" id="UP000061135">
    <property type="component" value="Chromosome"/>
</dbReference>
<gene>
    <name evidence="2" type="ORF">CL55_00012140</name>
</gene>
<proteinExistence type="inferred from homology"/>
<dbReference type="STRING" id="1835254.CL55_00012140"/>
<dbReference type="OrthoDB" id="9006714at2"/>